<gene>
    <name evidence="3" type="ordered locus">Mflv_5199</name>
</gene>
<accession>A4T1E7</accession>
<dbReference type="PANTHER" id="PTHR41878">
    <property type="entry name" value="LEXA REPRESSOR-RELATED"/>
    <property type="match status" value="1"/>
</dbReference>
<evidence type="ECO:0000313" key="3">
    <source>
        <dbReference type="EMBL" id="ABP47665.1"/>
    </source>
</evidence>
<feature type="region of interest" description="Disordered" evidence="1">
    <location>
        <begin position="1"/>
        <end position="28"/>
    </location>
</feature>
<dbReference type="eggNOG" id="COG3012">
    <property type="taxonomic scope" value="Bacteria"/>
</dbReference>
<dbReference type="InterPro" id="IPR012912">
    <property type="entry name" value="Plasmid_pRiA4b_Orf3-like"/>
</dbReference>
<dbReference type="KEGG" id="mgi:Mflv_5199"/>
<dbReference type="PANTHER" id="PTHR41878:SF1">
    <property type="entry name" value="TNPR PROTEIN"/>
    <property type="match status" value="1"/>
</dbReference>
<reference evidence="3" key="2">
    <citation type="journal article" date="2013" name="PLoS ONE">
        <title>A Gene Expression Study of the Activities of Aromatic Ring-Cleavage Dioxygenases in Mycobacterium gilvum PYR-GCK to Changes in Salinity and pH during Pyrene Degradation.</title>
        <authorList>
            <person name="Badejo A.C."/>
            <person name="Badejo A.O."/>
            <person name="Shin K.H."/>
            <person name="Chai Y.G."/>
        </authorList>
    </citation>
    <scope>NUCLEOTIDE SEQUENCE [LARGE SCALE GENOMIC DNA]</scope>
    <source>
        <strain evidence="3">PYR-GCK</strain>
    </source>
</reference>
<dbReference type="SUPFAM" id="SSF159941">
    <property type="entry name" value="MM3350-like"/>
    <property type="match status" value="1"/>
</dbReference>
<protein>
    <submittedName>
        <fullName evidence="3">Plasmid pRiA4b ORF-3 family protein</fullName>
    </submittedName>
</protein>
<dbReference type="Gene3D" id="3.10.290.30">
    <property type="entry name" value="MM3350-like"/>
    <property type="match status" value="1"/>
</dbReference>
<dbReference type="EMBL" id="CP000656">
    <property type="protein sequence ID" value="ABP47665.1"/>
    <property type="molecule type" value="Genomic_DNA"/>
</dbReference>
<evidence type="ECO:0000259" key="2">
    <source>
        <dbReference type="Pfam" id="PF07929"/>
    </source>
</evidence>
<evidence type="ECO:0000256" key="1">
    <source>
        <dbReference type="SAM" id="MobiDB-lite"/>
    </source>
</evidence>
<dbReference type="HOGENOM" id="CLU_035896_0_0_11"/>
<name>A4T1E7_MYCGI</name>
<organism evidence="3">
    <name type="scientific">Mycolicibacterium gilvum (strain PYR-GCK)</name>
    <name type="common">Mycobacterium gilvum (strain PYR-GCK)</name>
    <dbReference type="NCBI Taxonomy" id="350054"/>
    <lineage>
        <taxon>Bacteria</taxon>
        <taxon>Bacillati</taxon>
        <taxon>Actinomycetota</taxon>
        <taxon>Actinomycetes</taxon>
        <taxon>Mycobacteriales</taxon>
        <taxon>Mycobacteriaceae</taxon>
        <taxon>Mycolicibacterium</taxon>
    </lineage>
</organism>
<dbReference type="AlphaFoldDB" id="A4T1E7"/>
<feature type="domain" description="Plasmid pRiA4b Orf3-like" evidence="2">
    <location>
        <begin position="58"/>
        <end position="228"/>
    </location>
</feature>
<dbReference type="STRING" id="350054.Mflv_5199"/>
<dbReference type="Pfam" id="PF07929">
    <property type="entry name" value="PRiA4_ORF3"/>
    <property type="match status" value="1"/>
</dbReference>
<reference evidence="3" key="1">
    <citation type="submission" date="2007-04" db="EMBL/GenBank/DDBJ databases">
        <authorList>
            <consortium name="US DOE Joint Genome Institute"/>
            <person name="Copeland A."/>
            <person name="Lucas S."/>
            <person name="Lapidus A."/>
            <person name="Barry K."/>
            <person name="Detter J.C."/>
            <person name="Glavina del Rio T."/>
            <person name="Hammon N."/>
            <person name="Israni S."/>
            <person name="Dalin E."/>
            <person name="Tice H."/>
            <person name="Pitluck S."/>
            <person name="Chain P."/>
            <person name="Malfatti S."/>
            <person name="Shin M."/>
            <person name="Vergez L."/>
            <person name="Schmutz J."/>
            <person name="Larimer F."/>
            <person name="Land M."/>
            <person name="Hauser L."/>
            <person name="Kyrpides N."/>
            <person name="Mikhailova N."/>
            <person name="Miller C."/>
            <person name="Richardson P."/>
        </authorList>
    </citation>
    <scope>NUCLEOTIDE SEQUENCE</scope>
    <source>
        <strain evidence="3">PYR-GCK</strain>
    </source>
</reference>
<proteinExistence type="predicted"/>
<sequence>MVPGEHTHPRAARLYSDQDELDESCDASPMRDRSHLRVVTDLASRPDLRHPRRSDVVVYRVRVDIDDADPPIWRRIDLRSDLTLDVVHQVLQVAFDWTDSHLHRFSLGGGAFDWDSQLFLCPYDVVEPDFEDDGVPAAETHLDETLTATGDALHYLYDYGDNWELTLRLEQVLPAEGACAAAVVVDGERAAPPEDCGHLVEAASLAEVLPDPARFEQDRINDALRGPFFVLREAKVDPRLVDLVHRLGYTAHGDSLSHAALALTAEPARLEAADLVGHLRGFQWFLDRAADGGIPLTGAGYLKPADVVEASKVVPVMADWIGAKNREAHCYPLLQFREMLQDLGLLRKYKGQLLLTKAGQAAQRDVNALFEHLACRLNPKPGDEFHVQASLLTLTYAAASPDAQLPLSTIAAILTELGWRHANGIPVTESALRHLPVYEVLSNVTDQPATWRRRNVISPGAAALARRALGL</sequence>
<dbReference type="InterPro" id="IPR024047">
    <property type="entry name" value="MM3350-like_sf"/>
</dbReference>